<dbReference type="PANTHER" id="PTHR30336:SF4">
    <property type="entry name" value="ENVELOPE BIOGENESIS FACTOR ELYC"/>
    <property type="match status" value="1"/>
</dbReference>
<accession>A0A1G8JN39</accession>
<dbReference type="RefSeq" id="WP_170844420.1">
    <property type="nucleotide sequence ID" value="NZ_FNEK01000002.1"/>
</dbReference>
<evidence type="ECO:0000256" key="1">
    <source>
        <dbReference type="SAM" id="Phobius"/>
    </source>
</evidence>
<evidence type="ECO:0000313" key="4">
    <source>
        <dbReference type="Proteomes" id="UP000199382"/>
    </source>
</evidence>
<dbReference type="InterPro" id="IPR003848">
    <property type="entry name" value="DUF218"/>
</dbReference>
<dbReference type="EMBL" id="FNEK01000002">
    <property type="protein sequence ID" value="SDI32437.1"/>
    <property type="molecule type" value="Genomic_DNA"/>
</dbReference>
<dbReference type="GO" id="GO:0000270">
    <property type="term" value="P:peptidoglycan metabolic process"/>
    <property type="evidence" value="ECO:0007669"/>
    <property type="project" value="TreeGrafter"/>
</dbReference>
<keyword evidence="1" id="KW-0472">Membrane</keyword>
<keyword evidence="4" id="KW-1185">Reference proteome</keyword>
<gene>
    <name evidence="3" type="ORF">SAMN04488026_100210</name>
</gene>
<sequence>MDTIFFILSKVVWTCLKPETWIVVGLVATCLLLWRRRVAGAMVSTLVTLIFVLVVGYFPIGAWLLRPIEAQYPPNPPLERVDGIIVLGGGEWAPIHGQPQVNEGAERFIEAMTLARRFPEAKVMFTGGSGALSDLGTVPGLSAGTAELFFSAMGLEQERLLLEPASRNTAENAEMGLALAQPAPDETWVLVTSAFHMPRAMRSFEAVGWTGLVAWPSDFQAVSGAAPKWSFKENTGWWLALNLESLNVAAKEYVGQIIYRLTNR</sequence>
<feature type="transmembrane region" description="Helical" evidence="1">
    <location>
        <begin position="18"/>
        <end position="34"/>
    </location>
</feature>
<dbReference type="Proteomes" id="UP000199382">
    <property type="component" value="Unassembled WGS sequence"/>
</dbReference>
<evidence type="ECO:0000259" key="2">
    <source>
        <dbReference type="Pfam" id="PF02698"/>
    </source>
</evidence>
<feature type="transmembrane region" description="Helical" evidence="1">
    <location>
        <begin position="46"/>
        <end position="65"/>
    </location>
</feature>
<dbReference type="STRING" id="571298.SAMN04488026_100210"/>
<proteinExistence type="predicted"/>
<evidence type="ECO:0000313" key="3">
    <source>
        <dbReference type="EMBL" id="SDI32437.1"/>
    </source>
</evidence>
<dbReference type="InterPro" id="IPR051599">
    <property type="entry name" value="Cell_Envelope_Assoc"/>
</dbReference>
<keyword evidence="1" id="KW-0812">Transmembrane</keyword>
<name>A0A1G8JN39_9RHOB</name>
<dbReference type="GO" id="GO:0005886">
    <property type="term" value="C:plasma membrane"/>
    <property type="evidence" value="ECO:0007669"/>
    <property type="project" value="TreeGrafter"/>
</dbReference>
<feature type="domain" description="DUF218" evidence="2">
    <location>
        <begin position="82"/>
        <end position="255"/>
    </location>
</feature>
<keyword evidence="1" id="KW-1133">Transmembrane helix</keyword>
<dbReference type="Gene3D" id="3.40.50.620">
    <property type="entry name" value="HUPs"/>
    <property type="match status" value="1"/>
</dbReference>
<organism evidence="3 4">
    <name type="scientific">Aliiruegeria lutimaris</name>
    <dbReference type="NCBI Taxonomy" id="571298"/>
    <lineage>
        <taxon>Bacteria</taxon>
        <taxon>Pseudomonadati</taxon>
        <taxon>Pseudomonadota</taxon>
        <taxon>Alphaproteobacteria</taxon>
        <taxon>Rhodobacterales</taxon>
        <taxon>Roseobacteraceae</taxon>
        <taxon>Aliiruegeria</taxon>
    </lineage>
</organism>
<dbReference type="InterPro" id="IPR014729">
    <property type="entry name" value="Rossmann-like_a/b/a_fold"/>
</dbReference>
<dbReference type="GO" id="GO:0043164">
    <property type="term" value="P:Gram-negative-bacterium-type cell wall biogenesis"/>
    <property type="evidence" value="ECO:0007669"/>
    <property type="project" value="TreeGrafter"/>
</dbReference>
<dbReference type="Pfam" id="PF02698">
    <property type="entry name" value="DUF218"/>
    <property type="match status" value="1"/>
</dbReference>
<dbReference type="CDD" id="cd06259">
    <property type="entry name" value="YdcF-like"/>
    <property type="match status" value="1"/>
</dbReference>
<dbReference type="PANTHER" id="PTHR30336">
    <property type="entry name" value="INNER MEMBRANE PROTEIN, PROBABLE PERMEASE"/>
    <property type="match status" value="1"/>
</dbReference>
<reference evidence="3 4" key="1">
    <citation type="submission" date="2016-10" db="EMBL/GenBank/DDBJ databases">
        <authorList>
            <person name="de Groot N.N."/>
        </authorList>
    </citation>
    <scope>NUCLEOTIDE SEQUENCE [LARGE SCALE GENOMIC DNA]</scope>
    <source>
        <strain evidence="3 4">DSM 25294</strain>
    </source>
</reference>
<protein>
    <submittedName>
        <fullName evidence="3">Uncharacterized SAM-binding protein YcdF, DUF218 family</fullName>
    </submittedName>
</protein>
<dbReference type="AlphaFoldDB" id="A0A1G8JN39"/>